<feature type="binding site" evidence="12">
    <location>
        <position position="177"/>
    </location>
    <ligand>
        <name>FMN</name>
        <dbReference type="ChEBI" id="CHEBI:58210"/>
    </ligand>
</feature>
<evidence type="ECO:0000256" key="4">
    <source>
        <dbReference type="ARBA" id="ARBA00022643"/>
    </source>
</evidence>
<feature type="binding site" evidence="9 12">
    <location>
        <position position="148"/>
    </location>
    <ligand>
        <name>FMN</name>
        <dbReference type="ChEBI" id="CHEBI:58210"/>
    </ligand>
</feature>
<feature type="site" description="Interacts with tRNA; defines subfamily-specific binding signature" evidence="9">
    <location>
        <position position="43"/>
    </location>
</feature>
<reference evidence="14 15" key="1">
    <citation type="submission" date="2016-08" db="EMBL/GenBank/DDBJ databases">
        <authorList>
            <person name="Seilhamer J.J."/>
        </authorList>
    </citation>
    <scope>NUCLEOTIDE SEQUENCE [LARGE SCALE GENOMIC DNA]</scope>
    <source>
        <strain evidence="14 15">PH27A</strain>
    </source>
</reference>
<keyword evidence="15" id="KW-1185">Reference proteome</keyword>
<dbReference type="Gene3D" id="1.20.225.30">
    <property type="entry name" value="Dihydrouridine synthase, C-terminal recognition domain"/>
    <property type="match status" value="1"/>
</dbReference>
<keyword evidence="8 9" id="KW-0560">Oxidoreductase</keyword>
<comment type="cofactor">
    <cofactor evidence="1 9 10 12">
        <name>FMN</name>
        <dbReference type="ChEBI" id="CHEBI:58210"/>
    </cofactor>
</comment>
<dbReference type="InterPro" id="IPR018517">
    <property type="entry name" value="tRNA_hU_synthase_CS"/>
</dbReference>
<dbReference type="EC" id="1.3.1.-" evidence="9"/>
<comment type="catalytic activity">
    <reaction evidence="9">
        <text>5,6-dihydrouridine(16) in tRNA + NADP(+) = uridine(16) in tRNA + NADPH + H(+)</text>
        <dbReference type="Rhea" id="RHEA:53376"/>
        <dbReference type="Rhea" id="RHEA-COMP:13543"/>
        <dbReference type="Rhea" id="RHEA-COMP:13544"/>
        <dbReference type="ChEBI" id="CHEBI:15378"/>
        <dbReference type="ChEBI" id="CHEBI:57783"/>
        <dbReference type="ChEBI" id="CHEBI:58349"/>
        <dbReference type="ChEBI" id="CHEBI:65315"/>
        <dbReference type="ChEBI" id="CHEBI:74443"/>
    </reaction>
</comment>
<dbReference type="GO" id="GO:0102262">
    <property type="term" value="F:tRNA-dihydrouridine16 synthase activity"/>
    <property type="evidence" value="ECO:0007669"/>
    <property type="project" value="RHEA"/>
</dbReference>
<keyword evidence="3 9" id="KW-0285">Flavoprotein</keyword>
<evidence type="ECO:0000259" key="13">
    <source>
        <dbReference type="Pfam" id="PF01207"/>
    </source>
</evidence>
<evidence type="ECO:0000256" key="9">
    <source>
        <dbReference type="HAMAP-Rule" id="MF_02043"/>
    </source>
</evidence>
<dbReference type="InterPro" id="IPR035587">
    <property type="entry name" value="DUS-like_FMN-bd"/>
</dbReference>
<keyword evidence="4 9" id="KW-0288">FMN</keyword>
<dbReference type="PIRSF" id="PIRSF006621">
    <property type="entry name" value="Dus"/>
    <property type="match status" value="1"/>
</dbReference>
<dbReference type="PANTHER" id="PTHR11082:SF26">
    <property type="entry name" value="TRNA-DIHYDROURIDINE(16) SYNTHASE"/>
    <property type="match status" value="1"/>
</dbReference>
<keyword evidence="12" id="KW-0547">Nucleotide-binding</keyword>
<gene>
    <name evidence="9" type="primary">dusC</name>
    <name evidence="14" type="ORF">BFW38_01535</name>
</gene>
<name>A0A1E2V609_9GAMM</name>
<dbReference type="InterPro" id="IPR032886">
    <property type="entry name" value="DusC"/>
</dbReference>
<keyword evidence="2 9" id="KW-0820">tRNA-binding</keyword>
<accession>A0A1E2V609</accession>
<sequence>MTPLQNKTPLIGLAPMEGVIDAPVRALLTASGGLDFCVTEFVRVTQQVLPSRVFRRICPEIDQQMKTASGTDVHLQLLGSDPNMLGANALRAAQLGVSVIDLNFGCPAKIVNRHEGGARLLRSPERVALTVRSVVDAVMGQGVKVTAKMRLGYEDTALALENAAAIEAAGAQQLVVHCRTKVQGYRPPAHWHWMKRLAETVSIPLLANGDLWTLEDYQRCVEVGGVADIMLGRSALANPFLALQIKAACAGAPIPEVTMNDVLGLLIDYAENQWDEMSPPIRLMRIKQWLALLKLRWPEAVDVFERIKRERQLSDVLSVFRCYRRRGHCRDELCRNALETG</sequence>
<protein>
    <recommendedName>
        <fullName evidence="9">tRNA-dihydrouridine(16) synthase</fullName>
        <ecNumber evidence="9">1.3.1.-</ecNumber>
    </recommendedName>
    <alternativeName>
        <fullName evidence="9">U16-specific dihydrouridine synthase</fullName>
        <shortName evidence="9">U16-specific Dus</shortName>
    </alternativeName>
    <alternativeName>
        <fullName evidence="9">tRNA-dihydrouridine synthase C</fullName>
    </alternativeName>
</protein>
<dbReference type="GO" id="GO:0050660">
    <property type="term" value="F:flavin adenine dinucleotide binding"/>
    <property type="evidence" value="ECO:0007669"/>
    <property type="project" value="InterPro"/>
</dbReference>
<evidence type="ECO:0000256" key="6">
    <source>
        <dbReference type="ARBA" id="ARBA00022857"/>
    </source>
</evidence>
<comment type="similarity">
    <text evidence="10">Belongs to the dus family.</text>
</comment>
<dbReference type="PROSITE" id="PS01136">
    <property type="entry name" value="UPF0034"/>
    <property type="match status" value="1"/>
</dbReference>
<evidence type="ECO:0000313" key="14">
    <source>
        <dbReference type="EMBL" id="ODC02417.1"/>
    </source>
</evidence>
<feature type="site" description="Interacts with tRNA" evidence="9">
    <location>
        <position position="103"/>
    </location>
</feature>
<evidence type="ECO:0000256" key="3">
    <source>
        <dbReference type="ARBA" id="ARBA00022630"/>
    </source>
</evidence>
<dbReference type="InterPro" id="IPR013785">
    <property type="entry name" value="Aldolase_TIM"/>
</dbReference>
<dbReference type="Pfam" id="PF01207">
    <property type="entry name" value="Dus"/>
    <property type="match status" value="1"/>
</dbReference>
<evidence type="ECO:0000256" key="2">
    <source>
        <dbReference type="ARBA" id="ARBA00022555"/>
    </source>
</evidence>
<evidence type="ECO:0000256" key="12">
    <source>
        <dbReference type="PIRSR" id="PIRSR006621-2"/>
    </source>
</evidence>
<feature type="active site" description="Proton donor" evidence="9 11">
    <location>
        <position position="106"/>
    </location>
</feature>
<feature type="site" description="Interacts with tRNA; defines subfamily-specific binding signature" evidence="9">
    <location>
        <position position="287"/>
    </location>
</feature>
<dbReference type="OrthoDB" id="9764501at2"/>
<feature type="binding site" evidence="9 12">
    <location>
        <position position="76"/>
    </location>
    <ligand>
        <name>FMN</name>
        <dbReference type="ChEBI" id="CHEBI:58210"/>
    </ligand>
</feature>
<dbReference type="CDD" id="cd02801">
    <property type="entry name" value="DUS_like_FMN"/>
    <property type="match status" value="1"/>
</dbReference>
<evidence type="ECO:0000256" key="11">
    <source>
        <dbReference type="PIRSR" id="PIRSR006621-1"/>
    </source>
</evidence>
<comment type="function">
    <text evidence="9">Catalyzes the synthesis of 5,6-dihydrouridine (D), a modified base found in the D-loop of most tRNAs, via the reduction of the C5-C6 double bond in target uridines. Specifically modifies U16 in tRNAs.</text>
</comment>
<dbReference type="Proteomes" id="UP000094291">
    <property type="component" value="Unassembled WGS sequence"/>
</dbReference>
<feature type="binding site" evidence="9">
    <location>
        <begin position="208"/>
        <end position="210"/>
    </location>
    <ligand>
        <name>FMN</name>
        <dbReference type="ChEBI" id="CHEBI:58210"/>
    </ligand>
</feature>
<feature type="site" description="Interacts with tRNA" evidence="9">
    <location>
        <position position="185"/>
    </location>
</feature>
<keyword evidence="7 9" id="KW-0694">RNA-binding</keyword>
<comment type="caution">
    <text evidence="14">The sequence shown here is derived from an EMBL/GenBank/DDBJ whole genome shotgun (WGS) entry which is preliminary data.</text>
</comment>
<dbReference type="PANTHER" id="PTHR11082">
    <property type="entry name" value="TRNA-DIHYDROURIDINE SYNTHASE"/>
    <property type="match status" value="1"/>
</dbReference>
<dbReference type="EMBL" id="MDTQ01000001">
    <property type="protein sequence ID" value="ODC02417.1"/>
    <property type="molecule type" value="Genomic_DNA"/>
</dbReference>
<dbReference type="GO" id="GO:0010181">
    <property type="term" value="F:FMN binding"/>
    <property type="evidence" value="ECO:0007669"/>
    <property type="project" value="UniProtKB-UniRule"/>
</dbReference>
<proteinExistence type="inferred from homology"/>
<dbReference type="HAMAP" id="MF_02043">
    <property type="entry name" value="DusC_subfam"/>
    <property type="match status" value="1"/>
</dbReference>
<dbReference type="RefSeq" id="WP_068996802.1">
    <property type="nucleotide sequence ID" value="NZ_MDTQ01000001.1"/>
</dbReference>
<dbReference type="GO" id="GO:0000049">
    <property type="term" value="F:tRNA binding"/>
    <property type="evidence" value="ECO:0007669"/>
    <property type="project" value="UniProtKB-UniRule"/>
</dbReference>
<evidence type="ECO:0000256" key="10">
    <source>
        <dbReference type="PIRNR" id="PIRNR006621"/>
    </source>
</evidence>
<evidence type="ECO:0000256" key="1">
    <source>
        <dbReference type="ARBA" id="ARBA00001917"/>
    </source>
</evidence>
<dbReference type="STRING" id="197479.BFW38_01535"/>
<evidence type="ECO:0000256" key="5">
    <source>
        <dbReference type="ARBA" id="ARBA00022694"/>
    </source>
</evidence>
<comment type="caution">
    <text evidence="9">Lacks conserved residue(s) required for the propagation of feature annotation.</text>
</comment>
<evidence type="ECO:0000313" key="15">
    <source>
        <dbReference type="Proteomes" id="UP000094291"/>
    </source>
</evidence>
<dbReference type="Gene3D" id="3.20.20.70">
    <property type="entry name" value="Aldolase class I"/>
    <property type="match status" value="1"/>
</dbReference>
<dbReference type="SUPFAM" id="SSF51395">
    <property type="entry name" value="FMN-linked oxidoreductases"/>
    <property type="match status" value="1"/>
</dbReference>
<evidence type="ECO:0000256" key="8">
    <source>
        <dbReference type="ARBA" id="ARBA00023002"/>
    </source>
</evidence>
<evidence type="ECO:0000256" key="7">
    <source>
        <dbReference type="ARBA" id="ARBA00022884"/>
    </source>
</evidence>
<dbReference type="InterPro" id="IPR042270">
    <property type="entry name" value="DusC_C"/>
</dbReference>
<keyword evidence="5 9" id="KW-0819">tRNA processing</keyword>
<feature type="binding site" evidence="9 12">
    <location>
        <begin position="232"/>
        <end position="233"/>
    </location>
    <ligand>
        <name>FMN</name>
        <dbReference type="ChEBI" id="CHEBI:58210"/>
    </ligand>
</feature>
<keyword evidence="6 9" id="KW-0521">NADP</keyword>
<dbReference type="AlphaFoldDB" id="A0A1E2V609"/>
<organism evidence="14 15">
    <name type="scientific">Terasakiispira papahanaumokuakeensis</name>
    <dbReference type="NCBI Taxonomy" id="197479"/>
    <lineage>
        <taxon>Bacteria</taxon>
        <taxon>Pseudomonadati</taxon>
        <taxon>Pseudomonadota</taxon>
        <taxon>Gammaproteobacteria</taxon>
        <taxon>Oceanospirillales</taxon>
        <taxon>Terasakiispira</taxon>
    </lineage>
</organism>
<comment type="similarity">
    <text evidence="9">Belongs to the Dus family. DusC subfamily.</text>
</comment>
<dbReference type="InterPro" id="IPR001269">
    <property type="entry name" value="DUS_fam"/>
</dbReference>
<feature type="site" description="Interacts with tRNA; defines subfamily-specific binding signature" evidence="9">
    <location>
        <position position="285"/>
    </location>
</feature>
<feature type="domain" description="DUS-like FMN-binding" evidence="13">
    <location>
        <begin position="13"/>
        <end position="289"/>
    </location>
</feature>
<comment type="catalytic activity">
    <reaction evidence="9">
        <text>5,6-dihydrouridine(16) in tRNA + NAD(+) = uridine(16) in tRNA + NADH + H(+)</text>
        <dbReference type="Rhea" id="RHEA:53380"/>
        <dbReference type="Rhea" id="RHEA-COMP:13543"/>
        <dbReference type="Rhea" id="RHEA-COMP:13544"/>
        <dbReference type="ChEBI" id="CHEBI:15378"/>
        <dbReference type="ChEBI" id="CHEBI:57540"/>
        <dbReference type="ChEBI" id="CHEBI:57945"/>
        <dbReference type="ChEBI" id="CHEBI:65315"/>
        <dbReference type="ChEBI" id="CHEBI:74443"/>
    </reaction>
</comment>
<feature type="site" description="Interacts with tRNA; defines subfamily-specific binding signature" evidence="9">
    <location>
        <position position="308"/>
    </location>
</feature>